<dbReference type="Proteomes" id="UP000246171">
    <property type="component" value="Unassembled WGS sequence"/>
</dbReference>
<feature type="region of interest" description="Disordered" evidence="1">
    <location>
        <begin position="1"/>
        <end position="56"/>
    </location>
</feature>
<dbReference type="RefSeq" id="XP_025392692.1">
    <property type="nucleotide sequence ID" value="XM_025537629.1"/>
</dbReference>
<dbReference type="EMBL" id="MSFU01000002">
    <property type="protein sequence ID" value="PWY84137.1"/>
    <property type="molecule type" value="Genomic_DNA"/>
</dbReference>
<feature type="compositionally biased region" description="Basic residues" evidence="1">
    <location>
        <begin position="32"/>
        <end position="44"/>
    </location>
</feature>
<evidence type="ECO:0000256" key="1">
    <source>
        <dbReference type="SAM" id="MobiDB-lite"/>
    </source>
</evidence>
<comment type="caution">
    <text evidence="2">The sequence shown here is derived from an EMBL/GenBank/DDBJ whole genome shotgun (WGS) entry which is preliminary data.</text>
</comment>
<proteinExistence type="predicted"/>
<reference evidence="2" key="1">
    <citation type="submission" date="2016-12" db="EMBL/GenBank/DDBJ databases">
        <title>The genomes of Aspergillus section Nigri reveals drivers in fungal speciation.</title>
        <authorList>
            <consortium name="DOE Joint Genome Institute"/>
            <person name="Vesth T.C."/>
            <person name="Nybo J."/>
            <person name="Theobald S."/>
            <person name="Brandl J."/>
            <person name="Frisvad J.C."/>
            <person name="Nielsen K.F."/>
            <person name="Lyhne E.K."/>
            <person name="Kogle M.E."/>
            <person name="Kuo A."/>
            <person name="Riley R."/>
            <person name="Clum A."/>
            <person name="Nolan M."/>
            <person name="Lipzen A."/>
            <person name="Salamov A."/>
            <person name="Henrissat B."/>
            <person name="Wiebenga A."/>
            <person name="De vries R.P."/>
            <person name="Grigoriev I.V."/>
            <person name="Mortensen U.H."/>
            <person name="Andersen M.R."/>
            <person name="Baker S.E."/>
        </authorList>
    </citation>
    <scope>NUCLEOTIDE SEQUENCE</scope>
    <source>
        <strain evidence="2">CBS 122712</strain>
    </source>
</reference>
<dbReference type="VEuPathDB" id="FungiDB:BO83DRAFT_80938"/>
<evidence type="ECO:0000313" key="3">
    <source>
        <dbReference type="Proteomes" id="UP000246171"/>
    </source>
</evidence>
<dbReference type="GeneID" id="37059591"/>
<dbReference type="AlphaFoldDB" id="A0A317WFV6"/>
<accession>A0A317WFV6</accession>
<keyword evidence="3" id="KW-1185">Reference proteome</keyword>
<protein>
    <submittedName>
        <fullName evidence="2">Uncharacterized protein</fullName>
    </submittedName>
</protein>
<name>A0A317WFV6_ASPEC</name>
<sequence length="177" mass="19409">MNLSSLIPAKPSFKGMRLSNRKSKKREEQQKRGRGKKRSRHNVRHASTFSQPFLSRPSHGGAPFPFPPVGFCRLDSGILPTSIPPVVIYSKEGIWEPSVSMFYGASFAGRLPTRVPSDSRLVLITQKGFSGPTFRLAQQIVVGFDGGPECGPDLLLLVASTTPVLPWFHLNPKGLIA</sequence>
<organism evidence="2 3">
    <name type="scientific">Aspergillus eucalypticola (strain CBS 122712 / IBT 29274)</name>
    <dbReference type="NCBI Taxonomy" id="1448314"/>
    <lineage>
        <taxon>Eukaryota</taxon>
        <taxon>Fungi</taxon>
        <taxon>Dikarya</taxon>
        <taxon>Ascomycota</taxon>
        <taxon>Pezizomycotina</taxon>
        <taxon>Eurotiomycetes</taxon>
        <taxon>Eurotiomycetidae</taxon>
        <taxon>Eurotiales</taxon>
        <taxon>Aspergillaceae</taxon>
        <taxon>Aspergillus</taxon>
        <taxon>Aspergillus subgen. Circumdati</taxon>
    </lineage>
</organism>
<gene>
    <name evidence="2" type="ORF">BO83DRAFT_80938</name>
</gene>
<evidence type="ECO:0000313" key="2">
    <source>
        <dbReference type="EMBL" id="PWY84137.1"/>
    </source>
</evidence>